<protein>
    <submittedName>
        <fullName evidence="2">Uncharacterized protein</fullName>
    </submittedName>
</protein>
<name>A0AAD7D0T5_MYCRO</name>
<gene>
    <name evidence="2" type="ORF">B0H17DRAFT_177711</name>
</gene>
<proteinExistence type="predicted"/>
<organism evidence="2 3">
    <name type="scientific">Mycena rosella</name>
    <name type="common">Pink bonnet</name>
    <name type="synonym">Agaricus rosellus</name>
    <dbReference type="NCBI Taxonomy" id="1033263"/>
    <lineage>
        <taxon>Eukaryota</taxon>
        <taxon>Fungi</taxon>
        <taxon>Dikarya</taxon>
        <taxon>Basidiomycota</taxon>
        <taxon>Agaricomycotina</taxon>
        <taxon>Agaricomycetes</taxon>
        <taxon>Agaricomycetidae</taxon>
        <taxon>Agaricales</taxon>
        <taxon>Marasmiineae</taxon>
        <taxon>Mycenaceae</taxon>
        <taxon>Mycena</taxon>
    </lineage>
</organism>
<keyword evidence="3" id="KW-1185">Reference proteome</keyword>
<evidence type="ECO:0000313" key="2">
    <source>
        <dbReference type="EMBL" id="KAJ7672752.1"/>
    </source>
</evidence>
<evidence type="ECO:0000313" key="3">
    <source>
        <dbReference type="Proteomes" id="UP001221757"/>
    </source>
</evidence>
<comment type="caution">
    <text evidence="2">The sequence shown here is derived from an EMBL/GenBank/DDBJ whole genome shotgun (WGS) entry which is preliminary data.</text>
</comment>
<evidence type="ECO:0000256" key="1">
    <source>
        <dbReference type="SAM" id="MobiDB-lite"/>
    </source>
</evidence>
<sequence>MLHGMDAIVAHKSCAAASKELSEERTSAQASASEGGSDLGISKTSHARAEMSLGQELHSRQSQSGDLVEVIFGSLVDTVDGANALAEFLSMGLISVHRPDDTKCLPHTEWQKACAHAALQSKHAIKPAQPAPSDSYHWKWALDVRATESTACLFLNVVVIAAYAAAIRLGKAHTTPVLRFVTLPDPNRPVPLSSDTGAQDCRPDVLAFELSSFRRAPTADTDSTILWPLVDNPFTYIQDKFPRVLSFTAIHKAQHPSAISEFNEWFREQATCDHLDLLRFCWPEVQLTLEAKINDKYNALLQALVYMRQQRHTQPWMRSILGLFVTTTEMGILRADSLGVEHCVFSRTSSRGVLDTIRVCFGLVTSNKEHRGQHESFELGETQSVAPPHVKGGSLKKKKDDDGDVFMSKLELSYSHRTVRFIRLHGDKIYHTPDGTTPDALFYVHYLIQNTSSLIGRGARIFCVSREVADGNLRSRFIGTYALKMYYADYRSDCYKHDLIDRARQGQARKICSRLGNGDTAMRCRSAGSVMKLCAAMQKASPVSLTFNRTGRRCSLNRT</sequence>
<feature type="region of interest" description="Disordered" evidence="1">
    <location>
        <begin position="373"/>
        <end position="397"/>
    </location>
</feature>
<accession>A0AAD7D0T5</accession>
<dbReference type="Proteomes" id="UP001221757">
    <property type="component" value="Unassembled WGS sequence"/>
</dbReference>
<dbReference type="AlphaFoldDB" id="A0AAD7D0T5"/>
<feature type="region of interest" description="Disordered" evidence="1">
    <location>
        <begin position="20"/>
        <end position="41"/>
    </location>
</feature>
<reference evidence="2" key="1">
    <citation type="submission" date="2023-03" db="EMBL/GenBank/DDBJ databases">
        <title>Massive genome expansion in bonnet fungi (Mycena s.s.) driven by repeated elements and novel gene families across ecological guilds.</title>
        <authorList>
            <consortium name="Lawrence Berkeley National Laboratory"/>
            <person name="Harder C.B."/>
            <person name="Miyauchi S."/>
            <person name="Viragh M."/>
            <person name="Kuo A."/>
            <person name="Thoen E."/>
            <person name="Andreopoulos B."/>
            <person name="Lu D."/>
            <person name="Skrede I."/>
            <person name="Drula E."/>
            <person name="Henrissat B."/>
            <person name="Morin E."/>
            <person name="Kohler A."/>
            <person name="Barry K."/>
            <person name="LaButti K."/>
            <person name="Morin E."/>
            <person name="Salamov A."/>
            <person name="Lipzen A."/>
            <person name="Mereny Z."/>
            <person name="Hegedus B."/>
            <person name="Baldrian P."/>
            <person name="Stursova M."/>
            <person name="Weitz H."/>
            <person name="Taylor A."/>
            <person name="Grigoriev I.V."/>
            <person name="Nagy L.G."/>
            <person name="Martin F."/>
            <person name="Kauserud H."/>
        </authorList>
    </citation>
    <scope>NUCLEOTIDE SEQUENCE</scope>
    <source>
        <strain evidence="2">CBHHK067</strain>
    </source>
</reference>
<dbReference type="EMBL" id="JARKIE010000166">
    <property type="protein sequence ID" value="KAJ7672752.1"/>
    <property type="molecule type" value="Genomic_DNA"/>
</dbReference>